<protein>
    <submittedName>
        <fullName evidence="1">Uncharacterized protein</fullName>
    </submittedName>
</protein>
<organism evidence="1 2">
    <name type="scientific">Seminavis robusta</name>
    <dbReference type="NCBI Taxonomy" id="568900"/>
    <lineage>
        <taxon>Eukaryota</taxon>
        <taxon>Sar</taxon>
        <taxon>Stramenopiles</taxon>
        <taxon>Ochrophyta</taxon>
        <taxon>Bacillariophyta</taxon>
        <taxon>Bacillariophyceae</taxon>
        <taxon>Bacillariophycidae</taxon>
        <taxon>Naviculales</taxon>
        <taxon>Naviculaceae</taxon>
        <taxon>Seminavis</taxon>
    </lineage>
</organism>
<gene>
    <name evidence="1" type="ORF">SEMRO_760_G198300.1</name>
</gene>
<accession>A0A9N8HJD9</accession>
<dbReference type="AlphaFoldDB" id="A0A9N8HJD9"/>
<proteinExistence type="predicted"/>
<name>A0A9N8HJD9_9STRA</name>
<dbReference type="Proteomes" id="UP001153069">
    <property type="component" value="Unassembled WGS sequence"/>
</dbReference>
<evidence type="ECO:0000313" key="1">
    <source>
        <dbReference type="EMBL" id="CAB9516086.1"/>
    </source>
</evidence>
<evidence type="ECO:0000313" key="2">
    <source>
        <dbReference type="Proteomes" id="UP001153069"/>
    </source>
</evidence>
<reference evidence="1" key="1">
    <citation type="submission" date="2020-06" db="EMBL/GenBank/DDBJ databases">
        <authorList>
            <consortium name="Plant Systems Biology data submission"/>
        </authorList>
    </citation>
    <scope>NUCLEOTIDE SEQUENCE</scope>
    <source>
        <strain evidence="1">D6</strain>
    </source>
</reference>
<keyword evidence="2" id="KW-1185">Reference proteome</keyword>
<comment type="caution">
    <text evidence="1">The sequence shown here is derived from an EMBL/GenBank/DDBJ whole genome shotgun (WGS) entry which is preliminary data.</text>
</comment>
<dbReference type="EMBL" id="CAICTM010000759">
    <property type="protein sequence ID" value="CAB9516086.1"/>
    <property type="molecule type" value="Genomic_DNA"/>
</dbReference>
<sequence>MELEMRPFTAPFFLFLLDRVRCTFPRRCRFNQMNLLPCPLDWRSVMPTSYVGTKQASIDFEENSGESKQSLETFTRATTIVTTSGGHNCFEQQQEKKKTVEVHVIELC</sequence>